<comment type="caution">
    <text evidence="1">The sequence shown here is derived from an EMBL/GenBank/DDBJ whole genome shotgun (WGS) entry which is preliminary data.</text>
</comment>
<gene>
    <name evidence="1" type="ORF">GCM10023175_52180</name>
</gene>
<organism evidence="1 2">
    <name type="scientific">Pseudonocardia xishanensis</name>
    <dbReference type="NCBI Taxonomy" id="630995"/>
    <lineage>
        <taxon>Bacteria</taxon>
        <taxon>Bacillati</taxon>
        <taxon>Actinomycetota</taxon>
        <taxon>Actinomycetes</taxon>
        <taxon>Pseudonocardiales</taxon>
        <taxon>Pseudonocardiaceae</taxon>
        <taxon>Pseudonocardia</taxon>
    </lineage>
</organism>
<sequence length="69" mass="7085">MSEPQTHRVAVVVFVNAEGVDGLDAVNRAEQAVAVATDHTAGVVSVIELGRALRAGRLSVRPAVHGGEA</sequence>
<evidence type="ECO:0000313" key="2">
    <source>
        <dbReference type="Proteomes" id="UP001501598"/>
    </source>
</evidence>
<dbReference type="Proteomes" id="UP001501598">
    <property type="component" value="Unassembled WGS sequence"/>
</dbReference>
<protein>
    <submittedName>
        <fullName evidence="1">Uncharacterized protein</fullName>
    </submittedName>
</protein>
<dbReference type="RefSeq" id="WP_345424008.1">
    <property type="nucleotide sequence ID" value="NZ_BAABGT010000083.1"/>
</dbReference>
<dbReference type="EMBL" id="BAABGT010000083">
    <property type="protein sequence ID" value="GAA4554391.1"/>
    <property type="molecule type" value="Genomic_DNA"/>
</dbReference>
<keyword evidence="2" id="KW-1185">Reference proteome</keyword>
<proteinExistence type="predicted"/>
<name>A0ABP8RZX2_9PSEU</name>
<reference evidence="2" key="1">
    <citation type="journal article" date="2019" name="Int. J. Syst. Evol. Microbiol.">
        <title>The Global Catalogue of Microorganisms (GCM) 10K type strain sequencing project: providing services to taxonomists for standard genome sequencing and annotation.</title>
        <authorList>
            <consortium name="The Broad Institute Genomics Platform"/>
            <consortium name="The Broad Institute Genome Sequencing Center for Infectious Disease"/>
            <person name="Wu L."/>
            <person name="Ma J."/>
        </authorList>
    </citation>
    <scope>NUCLEOTIDE SEQUENCE [LARGE SCALE GENOMIC DNA]</scope>
    <source>
        <strain evidence="2">JCM 17906</strain>
    </source>
</reference>
<accession>A0ABP8RZX2</accession>
<evidence type="ECO:0000313" key="1">
    <source>
        <dbReference type="EMBL" id="GAA4554391.1"/>
    </source>
</evidence>